<evidence type="ECO:0000259" key="1">
    <source>
        <dbReference type="PROSITE" id="PS51186"/>
    </source>
</evidence>
<evidence type="ECO:0000313" key="2">
    <source>
        <dbReference type="EMBL" id="AKU95335.1"/>
    </source>
</evidence>
<feature type="domain" description="N-acetyltransferase" evidence="1">
    <location>
        <begin position="20"/>
        <end position="183"/>
    </location>
</feature>
<dbReference type="AlphaFoldDB" id="A0A0K1PP70"/>
<dbReference type="STRING" id="1391654.AKJ09_01999"/>
<dbReference type="PROSITE" id="PS51186">
    <property type="entry name" value="GNAT"/>
    <property type="match status" value="1"/>
</dbReference>
<gene>
    <name evidence="2" type="ORF">AKJ09_01999</name>
</gene>
<dbReference type="PANTHER" id="PTHR43792">
    <property type="entry name" value="GNAT FAMILY, PUTATIVE (AFU_ORTHOLOGUE AFUA_3G00765)-RELATED-RELATED"/>
    <property type="match status" value="1"/>
</dbReference>
<evidence type="ECO:0000313" key="3">
    <source>
        <dbReference type="Proteomes" id="UP000064967"/>
    </source>
</evidence>
<dbReference type="InterPro" id="IPR016181">
    <property type="entry name" value="Acyl_CoA_acyltransferase"/>
</dbReference>
<name>A0A0K1PP70_9BACT</name>
<dbReference type="Pfam" id="PF13302">
    <property type="entry name" value="Acetyltransf_3"/>
    <property type="match status" value="1"/>
</dbReference>
<protein>
    <submittedName>
        <fullName evidence="2">Acetyltransferase, GNAT family</fullName>
    </submittedName>
</protein>
<reference evidence="2 3" key="1">
    <citation type="submission" date="2015-08" db="EMBL/GenBank/DDBJ databases">
        <authorList>
            <person name="Babu N.S."/>
            <person name="Beckwith C.J."/>
            <person name="Beseler K.G."/>
            <person name="Brison A."/>
            <person name="Carone J.V."/>
            <person name="Caskin T.P."/>
            <person name="Diamond M."/>
            <person name="Durham M.E."/>
            <person name="Foxe J.M."/>
            <person name="Go M."/>
            <person name="Henderson B.A."/>
            <person name="Jones I.B."/>
            <person name="McGettigan J.A."/>
            <person name="Micheletti S.J."/>
            <person name="Nasrallah M.E."/>
            <person name="Ortiz D."/>
            <person name="Piller C.R."/>
            <person name="Privatt S.R."/>
            <person name="Schneider S.L."/>
            <person name="Sharp S."/>
            <person name="Smith T.C."/>
            <person name="Stanton J.D."/>
            <person name="Ullery H.E."/>
            <person name="Wilson R.J."/>
            <person name="Serrano M.G."/>
            <person name="Buck G."/>
            <person name="Lee V."/>
            <person name="Wang Y."/>
            <person name="Carvalho R."/>
            <person name="Voegtly L."/>
            <person name="Shi R."/>
            <person name="Duckworth R."/>
            <person name="Johnson A."/>
            <person name="Loviza R."/>
            <person name="Walstead R."/>
            <person name="Shah Z."/>
            <person name="Kiflezghi M."/>
            <person name="Wade K."/>
            <person name="Ball S.L."/>
            <person name="Bradley K.W."/>
            <person name="Asai D.J."/>
            <person name="Bowman C.A."/>
            <person name="Russell D.A."/>
            <person name="Pope W.H."/>
            <person name="Jacobs-Sera D."/>
            <person name="Hendrix R.W."/>
            <person name="Hatfull G.F."/>
        </authorList>
    </citation>
    <scope>NUCLEOTIDE SEQUENCE [LARGE SCALE GENOMIC DNA]</scope>
    <source>
        <strain evidence="2 3">DSM 27648</strain>
    </source>
</reference>
<dbReference type="RefSeq" id="WP_146646799.1">
    <property type="nucleotide sequence ID" value="NZ_CP012333.1"/>
</dbReference>
<dbReference type="EMBL" id="CP012333">
    <property type="protein sequence ID" value="AKU95335.1"/>
    <property type="molecule type" value="Genomic_DNA"/>
</dbReference>
<dbReference type="PATRIC" id="fig|1391654.3.peg.2011"/>
<dbReference type="InterPro" id="IPR000182">
    <property type="entry name" value="GNAT_dom"/>
</dbReference>
<dbReference type="SUPFAM" id="SSF55729">
    <property type="entry name" value="Acyl-CoA N-acyltransferases (Nat)"/>
    <property type="match status" value="1"/>
</dbReference>
<organism evidence="2 3">
    <name type="scientific">Labilithrix luteola</name>
    <dbReference type="NCBI Taxonomy" id="1391654"/>
    <lineage>
        <taxon>Bacteria</taxon>
        <taxon>Pseudomonadati</taxon>
        <taxon>Myxococcota</taxon>
        <taxon>Polyangia</taxon>
        <taxon>Polyangiales</taxon>
        <taxon>Labilitrichaceae</taxon>
        <taxon>Labilithrix</taxon>
    </lineage>
</organism>
<dbReference type="GO" id="GO:0016747">
    <property type="term" value="F:acyltransferase activity, transferring groups other than amino-acyl groups"/>
    <property type="evidence" value="ECO:0007669"/>
    <property type="project" value="InterPro"/>
</dbReference>
<dbReference type="PANTHER" id="PTHR43792:SF16">
    <property type="entry name" value="N-ACETYLTRANSFERASE DOMAIN-CONTAINING PROTEIN"/>
    <property type="match status" value="1"/>
</dbReference>
<keyword evidence="2" id="KW-0808">Transferase</keyword>
<dbReference type="Gene3D" id="3.40.630.30">
    <property type="match status" value="1"/>
</dbReference>
<dbReference type="OrthoDB" id="6293260at2"/>
<dbReference type="InterPro" id="IPR051531">
    <property type="entry name" value="N-acetyltransferase"/>
</dbReference>
<dbReference type="Proteomes" id="UP000064967">
    <property type="component" value="Chromosome"/>
</dbReference>
<keyword evidence="3" id="KW-1185">Reference proteome</keyword>
<dbReference type="KEGG" id="llu:AKJ09_01999"/>
<accession>A0A0K1PP70</accession>
<sequence length="186" mass="20730">MVLTQRSTPVVVPVLETARLRLRGHRQDDFADRCAMWADPVVTRHIGGNPFPPENVWSTLLRCVGHWAVLGYGYWVIEDRETGKFVGEAGFADFKRDITPSFDGMPEIGWALSSWAHGRGFATEAVRAMLAWADGHFGDTPSVCMIDPENAASIRVALKCGYRETDRTTYKGEPTILFRRDAAKTG</sequence>
<proteinExistence type="predicted"/>